<proteinExistence type="predicted"/>
<gene>
    <name evidence="1" type="ORF">MRATA1EN22A_LOCUS26872</name>
</gene>
<evidence type="ECO:0000313" key="1">
    <source>
        <dbReference type="EMBL" id="CAN0555747.1"/>
    </source>
</evidence>
<reference evidence="1" key="1">
    <citation type="submission" date="2023-05" db="EMBL/GenBank/DDBJ databases">
        <authorList>
            <consortium name="ELIXIR-Norway"/>
        </authorList>
    </citation>
    <scope>NUCLEOTIDE SEQUENCE</scope>
</reference>
<dbReference type="EMBL" id="OX596091">
    <property type="protein sequence ID" value="CAN0555747.1"/>
    <property type="molecule type" value="Genomic_DNA"/>
</dbReference>
<accession>A0AC60A931</accession>
<dbReference type="Proteomes" id="UP001162501">
    <property type="component" value="Chromosome 7"/>
</dbReference>
<sequence>MHLRARVCGRTVQRVTDRGGRVPPPAPRWSIAGAACPPPDPRWASSLWKHISPASWAHTDSMAQAAWAPACRLDPGALSSLYPGPGLPAPRAFVRCSNRPRAPAWQLPKGEILPFSSMHLGTNRVNRQQISKREDGASPPQGLAGEGQHRTAGPMEPRVREPGPPAGAGGRAQALSRSGLCSWVRRAGTTPPRVPLGLAPRTPV</sequence>
<evidence type="ECO:0000313" key="2">
    <source>
        <dbReference type="Proteomes" id="UP001162501"/>
    </source>
</evidence>
<name>A0AC60A931_RANTA</name>
<organism evidence="1 2">
    <name type="scientific">Rangifer tarandus platyrhynchus</name>
    <name type="common">Svalbard reindeer</name>
    <dbReference type="NCBI Taxonomy" id="3082113"/>
    <lineage>
        <taxon>Eukaryota</taxon>
        <taxon>Metazoa</taxon>
        <taxon>Chordata</taxon>
        <taxon>Craniata</taxon>
        <taxon>Vertebrata</taxon>
        <taxon>Euteleostomi</taxon>
        <taxon>Mammalia</taxon>
        <taxon>Eutheria</taxon>
        <taxon>Laurasiatheria</taxon>
        <taxon>Artiodactyla</taxon>
        <taxon>Ruminantia</taxon>
        <taxon>Pecora</taxon>
        <taxon>Cervidae</taxon>
        <taxon>Odocoileinae</taxon>
        <taxon>Rangifer</taxon>
    </lineage>
</organism>
<reference evidence="1" key="2">
    <citation type="submission" date="2025-03" db="EMBL/GenBank/DDBJ databases">
        <authorList>
            <consortium name="ELIXIR-Norway"/>
            <consortium name="Elixir Norway"/>
        </authorList>
    </citation>
    <scope>NUCLEOTIDE SEQUENCE</scope>
</reference>
<protein>
    <submittedName>
        <fullName evidence="1">Uncharacterized protein</fullName>
    </submittedName>
</protein>